<comment type="caution">
    <text evidence="1">The sequence shown here is derived from an EMBL/GenBank/DDBJ whole genome shotgun (WGS) entry which is preliminary data.</text>
</comment>
<gene>
    <name evidence="1" type="ORF">ADK37_21495</name>
</gene>
<dbReference type="EMBL" id="LGUS01000170">
    <property type="protein sequence ID" value="KOG33702.1"/>
    <property type="molecule type" value="Genomic_DNA"/>
</dbReference>
<dbReference type="RefSeq" id="WP_030039556.1">
    <property type="nucleotide sequence ID" value="NZ_KL575592.1"/>
</dbReference>
<keyword evidence="2" id="KW-1185">Reference proteome</keyword>
<organism evidence="1 2">
    <name type="scientific">Streptomyces resistomycificus</name>
    <dbReference type="NCBI Taxonomy" id="67356"/>
    <lineage>
        <taxon>Bacteria</taxon>
        <taxon>Bacillati</taxon>
        <taxon>Actinomycetota</taxon>
        <taxon>Actinomycetes</taxon>
        <taxon>Kitasatosporales</taxon>
        <taxon>Streptomycetaceae</taxon>
        <taxon>Streptomyces</taxon>
        <taxon>Streptomyces aurantiacus group</taxon>
    </lineage>
</organism>
<accession>A0A0L8L6C3</accession>
<dbReference type="eggNOG" id="ENOG5030TRB">
    <property type="taxonomic scope" value="Bacteria"/>
</dbReference>
<dbReference type="PATRIC" id="fig|67356.5.peg.4567"/>
<name>A0A0L8L6C3_9ACTN</name>
<dbReference type="AlphaFoldDB" id="A0A0L8L6C3"/>
<evidence type="ECO:0000313" key="1">
    <source>
        <dbReference type="EMBL" id="KOG33702.1"/>
    </source>
</evidence>
<dbReference type="OrthoDB" id="4233790at2"/>
<dbReference type="Proteomes" id="UP000037251">
    <property type="component" value="Unassembled WGS sequence"/>
</dbReference>
<evidence type="ECO:0000313" key="2">
    <source>
        <dbReference type="Proteomes" id="UP000037251"/>
    </source>
</evidence>
<reference evidence="2" key="1">
    <citation type="submission" date="2015-07" db="EMBL/GenBank/DDBJ databases">
        <authorList>
            <person name="Ju K.-S."/>
            <person name="Doroghazi J.R."/>
            <person name="Metcalf W.W."/>
        </authorList>
    </citation>
    <scope>NUCLEOTIDE SEQUENCE [LARGE SCALE GENOMIC DNA]</scope>
    <source>
        <strain evidence="2">NRRL 2290</strain>
    </source>
</reference>
<protein>
    <submittedName>
        <fullName evidence="1">Uncharacterized protein</fullName>
    </submittedName>
</protein>
<proteinExistence type="predicted"/>
<dbReference type="STRING" id="67356.AQJ84_28775"/>
<sequence>MGRTIHEDIAEDELADMLADADQARHLHTVAARLREGHFPDWLAAMVGQTPARPGSWPSHQVAAFTSVMTRLAYGRIARHRIRVGASPGADADRVGNAASLQGLPAPFVAHLDMTQHGADCDGSLEWTEPVTAWRSTAVPVLGAHVLHGAIQAPFEVRPSSVPLEVGYTLPSRTFAHLLTEGAVARWPYDDEEVHVLVDLEWAGLFMGARPLPADVEPVRAL</sequence>